<gene>
    <name evidence="5" type="ORF">BA70_02620</name>
</gene>
<dbReference type="OrthoDB" id="9804819at2"/>
<dbReference type="InterPro" id="IPR051782">
    <property type="entry name" value="ABC_Transporter_VariousFunc"/>
</dbReference>
<dbReference type="eggNOG" id="COG1131">
    <property type="taxonomic scope" value="Bacteria"/>
</dbReference>
<evidence type="ECO:0000256" key="3">
    <source>
        <dbReference type="ARBA" id="ARBA00022840"/>
    </source>
</evidence>
<evidence type="ECO:0000313" key="6">
    <source>
        <dbReference type="Proteomes" id="UP000028091"/>
    </source>
</evidence>
<dbReference type="Gene3D" id="3.40.50.300">
    <property type="entry name" value="P-loop containing nucleotide triphosphate hydrolases"/>
    <property type="match status" value="1"/>
</dbReference>
<keyword evidence="6" id="KW-1185">Reference proteome</keyword>
<dbReference type="CDD" id="cd03230">
    <property type="entry name" value="ABC_DR_subfamily_A"/>
    <property type="match status" value="1"/>
</dbReference>
<evidence type="ECO:0000256" key="1">
    <source>
        <dbReference type="ARBA" id="ARBA00022448"/>
    </source>
</evidence>
<proteinExistence type="predicted"/>
<protein>
    <submittedName>
        <fullName evidence="5">ABC transporter</fullName>
    </submittedName>
</protein>
<dbReference type="SUPFAM" id="SSF52540">
    <property type="entry name" value="P-loop containing nucleoside triphosphate hydrolases"/>
    <property type="match status" value="1"/>
</dbReference>
<organism evidence="5 6">
    <name type="scientific">Bacillus zhangzhouensis</name>
    <dbReference type="NCBI Taxonomy" id="1178540"/>
    <lineage>
        <taxon>Bacteria</taxon>
        <taxon>Bacillati</taxon>
        <taxon>Bacillota</taxon>
        <taxon>Bacilli</taxon>
        <taxon>Bacillales</taxon>
        <taxon>Bacillaceae</taxon>
        <taxon>Bacillus</taxon>
    </lineage>
</organism>
<keyword evidence="2" id="KW-0547">Nucleotide-binding</keyword>
<dbReference type="InterPro" id="IPR003593">
    <property type="entry name" value="AAA+_ATPase"/>
</dbReference>
<dbReference type="SMART" id="SM00382">
    <property type="entry name" value="AAA"/>
    <property type="match status" value="1"/>
</dbReference>
<feature type="domain" description="ABC transporter" evidence="4">
    <location>
        <begin position="2"/>
        <end position="228"/>
    </location>
</feature>
<dbReference type="PANTHER" id="PTHR42939">
    <property type="entry name" value="ABC TRANSPORTER ATP-BINDING PROTEIN ALBC-RELATED"/>
    <property type="match status" value="1"/>
</dbReference>
<dbReference type="PROSITE" id="PS50893">
    <property type="entry name" value="ABC_TRANSPORTER_2"/>
    <property type="match status" value="1"/>
</dbReference>
<evidence type="ECO:0000256" key="2">
    <source>
        <dbReference type="ARBA" id="ARBA00022741"/>
    </source>
</evidence>
<dbReference type="AlphaFoldDB" id="A0A081LB14"/>
<dbReference type="GO" id="GO:0005524">
    <property type="term" value="F:ATP binding"/>
    <property type="evidence" value="ECO:0007669"/>
    <property type="project" value="UniProtKB-KW"/>
</dbReference>
<dbReference type="GO" id="GO:0016887">
    <property type="term" value="F:ATP hydrolysis activity"/>
    <property type="evidence" value="ECO:0007669"/>
    <property type="project" value="InterPro"/>
</dbReference>
<dbReference type="RefSeq" id="WP_034321700.1">
    <property type="nucleotide sequence ID" value="NZ_JBCMYH010000002.1"/>
</dbReference>
<accession>A0A081LB14</accession>
<dbReference type="PANTHER" id="PTHR42939:SF1">
    <property type="entry name" value="ABC TRANSPORTER ATP-BINDING PROTEIN ALBC-RELATED"/>
    <property type="match status" value="1"/>
</dbReference>
<comment type="caution">
    <text evidence="5">The sequence shown here is derived from an EMBL/GenBank/DDBJ whole genome shotgun (WGS) entry which is preliminary data.</text>
</comment>
<evidence type="ECO:0000313" key="5">
    <source>
        <dbReference type="EMBL" id="KEP26440.1"/>
    </source>
</evidence>
<sequence>MFTIENLTKTYKNNVTAVNDFHLKVAPHQIVAVAGPNGSGKTTMINCILGIIKHTKGTIHLQDVTNDEPSFKKQVAYIPDDLLLPEALTGAEYLDFVSSMYECKTIHRRNQLIELFDMDSALSRPIETYSHGMKKKTQLIAAFMLDSQLVIMDEPFRGLDIEAVINTKKLMKRYAEHHGAILLSTHDMLAAEELCHKIAIISKGNKMDEGTVSALKEKYQSSTLEQVFLKASMLSDRGAHFDEIINHF</sequence>
<evidence type="ECO:0000259" key="4">
    <source>
        <dbReference type="PROSITE" id="PS50893"/>
    </source>
</evidence>
<dbReference type="Pfam" id="PF00005">
    <property type="entry name" value="ABC_tran"/>
    <property type="match status" value="1"/>
</dbReference>
<dbReference type="Proteomes" id="UP000028091">
    <property type="component" value="Unassembled WGS sequence"/>
</dbReference>
<keyword evidence="3" id="KW-0067">ATP-binding</keyword>
<name>A0A081LB14_9BACI</name>
<reference evidence="5 6" key="1">
    <citation type="submission" date="2012-09" db="EMBL/GenBank/DDBJ databases">
        <title>Genome Sequence of Bacillus sp. DW5-4.</title>
        <authorList>
            <person name="Lai Q."/>
            <person name="Liu Y."/>
            <person name="Shao Z."/>
        </authorList>
    </citation>
    <scope>NUCLEOTIDE SEQUENCE [LARGE SCALE GENOMIC DNA]</scope>
    <source>
        <strain evidence="5 6">DW5-4</strain>
    </source>
</reference>
<dbReference type="InterPro" id="IPR003439">
    <property type="entry name" value="ABC_transporter-like_ATP-bd"/>
</dbReference>
<dbReference type="InterPro" id="IPR027417">
    <property type="entry name" value="P-loop_NTPase"/>
</dbReference>
<keyword evidence="1" id="KW-0813">Transport</keyword>
<dbReference type="EMBL" id="JOTP01000010">
    <property type="protein sequence ID" value="KEP26440.1"/>
    <property type="molecule type" value="Genomic_DNA"/>
</dbReference>